<dbReference type="EMBL" id="JAWZYT010002928">
    <property type="protein sequence ID" value="KAK4301083.1"/>
    <property type="molecule type" value="Genomic_DNA"/>
</dbReference>
<accession>A0AAE1TWD6</accession>
<evidence type="ECO:0000256" key="1">
    <source>
        <dbReference type="ARBA" id="ARBA00022669"/>
    </source>
</evidence>
<dbReference type="InterPro" id="IPR051940">
    <property type="entry name" value="Chitin_bind-dev_reg"/>
</dbReference>
<feature type="domain" description="Chitin-binding type-2" evidence="8">
    <location>
        <begin position="158"/>
        <end position="218"/>
    </location>
</feature>
<keyword evidence="1" id="KW-0147">Chitin-binding</keyword>
<evidence type="ECO:0000256" key="7">
    <source>
        <dbReference type="SAM" id="SignalP"/>
    </source>
</evidence>
<evidence type="ECO:0000256" key="4">
    <source>
        <dbReference type="ARBA" id="ARBA00023157"/>
    </source>
</evidence>
<dbReference type="InterPro" id="IPR036508">
    <property type="entry name" value="Chitin-bd_dom_sf"/>
</dbReference>
<proteinExistence type="predicted"/>
<evidence type="ECO:0000256" key="3">
    <source>
        <dbReference type="ARBA" id="ARBA00022737"/>
    </source>
</evidence>
<sequence>MQMLQPILILLFGTTVCLTQTPTGPPSAPPYFPVAFPPAPVPALATTTTTSTTTTNNNNNSNNNNNNKLIPCDPGELIPGPTCTSFYMCVGWPNTAVRKVKFECAPGTVFIQDLQTCVAGDGDQCGALPPIASSSPAPPGPIQGQGSCSQYQLDVTGVYECLEPGYYPDSSDCAKFYQCINTMGCILKGILFSCPSGYIFHTGLKRCASVAEVGECDRVSDAVLPTYKIQPVPVISAEDLAQFFDSEVYWDVMPFLPDQPQVVVPILPFSFSRGATADRGNIDHGRTSGLILP</sequence>
<keyword evidence="3" id="KW-0677">Repeat</keyword>
<reference evidence="9" key="1">
    <citation type="submission" date="2023-11" db="EMBL/GenBank/DDBJ databases">
        <title>Genome assemblies of two species of porcelain crab, Petrolisthes cinctipes and Petrolisthes manimaculis (Anomura: Porcellanidae).</title>
        <authorList>
            <person name="Angst P."/>
        </authorList>
    </citation>
    <scope>NUCLEOTIDE SEQUENCE</scope>
    <source>
        <strain evidence="9">PB745_02</strain>
        <tissue evidence="9">Gill</tissue>
    </source>
</reference>
<evidence type="ECO:0000256" key="6">
    <source>
        <dbReference type="SAM" id="MobiDB-lite"/>
    </source>
</evidence>
<dbReference type="Pfam" id="PF01607">
    <property type="entry name" value="CBM_14"/>
    <property type="match status" value="2"/>
</dbReference>
<evidence type="ECO:0000256" key="5">
    <source>
        <dbReference type="ARBA" id="ARBA00023180"/>
    </source>
</evidence>
<evidence type="ECO:0000256" key="2">
    <source>
        <dbReference type="ARBA" id="ARBA00022729"/>
    </source>
</evidence>
<dbReference type="PANTHER" id="PTHR23301">
    <property type="entry name" value="CHITIN BINDING PERITROPHIN-A"/>
    <property type="match status" value="1"/>
</dbReference>
<dbReference type="PANTHER" id="PTHR23301:SF0">
    <property type="entry name" value="CHITIN-BINDING TYPE-2 DOMAIN-CONTAINING PROTEIN-RELATED"/>
    <property type="match status" value="1"/>
</dbReference>
<dbReference type="PROSITE" id="PS50940">
    <property type="entry name" value="CHIT_BIND_II"/>
    <property type="match status" value="1"/>
</dbReference>
<name>A0AAE1TWD6_9EUCA</name>
<keyword evidence="2 7" id="KW-0732">Signal</keyword>
<gene>
    <name evidence="9" type="ORF">Pmani_026753</name>
</gene>
<feature type="signal peptide" evidence="7">
    <location>
        <begin position="1"/>
        <end position="19"/>
    </location>
</feature>
<dbReference type="GO" id="GO:0005576">
    <property type="term" value="C:extracellular region"/>
    <property type="evidence" value="ECO:0007669"/>
    <property type="project" value="InterPro"/>
</dbReference>
<evidence type="ECO:0000313" key="9">
    <source>
        <dbReference type="EMBL" id="KAK4301083.1"/>
    </source>
</evidence>
<evidence type="ECO:0000313" key="10">
    <source>
        <dbReference type="Proteomes" id="UP001292094"/>
    </source>
</evidence>
<evidence type="ECO:0000259" key="8">
    <source>
        <dbReference type="PROSITE" id="PS50940"/>
    </source>
</evidence>
<keyword evidence="4" id="KW-1015">Disulfide bond</keyword>
<keyword evidence="10" id="KW-1185">Reference proteome</keyword>
<dbReference type="SUPFAM" id="SSF57625">
    <property type="entry name" value="Invertebrate chitin-binding proteins"/>
    <property type="match status" value="2"/>
</dbReference>
<dbReference type="SMART" id="SM00494">
    <property type="entry name" value="ChtBD2"/>
    <property type="match status" value="2"/>
</dbReference>
<comment type="caution">
    <text evidence="9">The sequence shown here is derived from an EMBL/GenBank/DDBJ whole genome shotgun (WGS) entry which is preliminary data.</text>
</comment>
<dbReference type="InterPro" id="IPR002557">
    <property type="entry name" value="Chitin-bd_dom"/>
</dbReference>
<protein>
    <recommendedName>
        <fullName evidence="8">Chitin-binding type-2 domain-containing protein</fullName>
    </recommendedName>
</protein>
<dbReference type="Proteomes" id="UP001292094">
    <property type="component" value="Unassembled WGS sequence"/>
</dbReference>
<dbReference type="Gene3D" id="2.170.140.10">
    <property type="entry name" value="Chitin binding domain"/>
    <property type="match status" value="2"/>
</dbReference>
<keyword evidence="5" id="KW-0325">Glycoprotein</keyword>
<dbReference type="GO" id="GO:0008061">
    <property type="term" value="F:chitin binding"/>
    <property type="evidence" value="ECO:0007669"/>
    <property type="project" value="UniProtKB-KW"/>
</dbReference>
<organism evidence="9 10">
    <name type="scientific">Petrolisthes manimaculis</name>
    <dbReference type="NCBI Taxonomy" id="1843537"/>
    <lineage>
        <taxon>Eukaryota</taxon>
        <taxon>Metazoa</taxon>
        <taxon>Ecdysozoa</taxon>
        <taxon>Arthropoda</taxon>
        <taxon>Crustacea</taxon>
        <taxon>Multicrustacea</taxon>
        <taxon>Malacostraca</taxon>
        <taxon>Eumalacostraca</taxon>
        <taxon>Eucarida</taxon>
        <taxon>Decapoda</taxon>
        <taxon>Pleocyemata</taxon>
        <taxon>Anomura</taxon>
        <taxon>Galatheoidea</taxon>
        <taxon>Porcellanidae</taxon>
        <taxon>Petrolisthes</taxon>
    </lineage>
</organism>
<feature type="chain" id="PRO_5042021218" description="Chitin-binding type-2 domain-containing protein" evidence="7">
    <location>
        <begin position="20"/>
        <end position="293"/>
    </location>
</feature>
<feature type="region of interest" description="Disordered" evidence="6">
    <location>
        <begin position="44"/>
        <end position="66"/>
    </location>
</feature>
<dbReference type="AlphaFoldDB" id="A0AAE1TWD6"/>